<evidence type="ECO:0000256" key="3">
    <source>
        <dbReference type="ARBA" id="ARBA00013106"/>
    </source>
</evidence>
<dbReference type="PRINTS" id="PR00377">
    <property type="entry name" value="IMPHPHTASES"/>
</dbReference>
<keyword evidence="6" id="KW-0460">Magnesium</keyword>
<dbReference type="GO" id="GO:0007165">
    <property type="term" value="P:signal transduction"/>
    <property type="evidence" value="ECO:0007669"/>
    <property type="project" value="TreeGrafter"/>
</dbReference>
<dbReference type="EC" id="3.1.3.25" evidence="3"/>
<dbReference type="Gene3D" id="3.30.540.10">
    <property type="entry name" value="Fructose-1,6-Bisphosphatase, subunit A, domain 1"/>
    <property type="match status" value="1"/>
</dbReference>
<dbReference type="EMBL" id="UINC01053726">
    <property type="protein sequence ID" value="SVB70602.1"/>
    <property type="molecule type" value="Genomic_DNA"/>
</dbReference>
<dbReference type="InterPro" id="IPR033942">
    <property type="entry name" value="IMPase"/>
</dbReference>
<gene>
    <name evidence="7" type="ORF">METZ01_LOCUS223456</name>
</gene>
<dbReference type="PANTHER" id="PTHR20854:SF17">
    <property type="entry name" value="PHOSPHATASE IMPL1, CHLOROPLASTIC"/>
    <property type="match status" value="1"/>
</dbReference>
<dbReference type="Gene3D" id="3.40.190.80">
    <property type="match status" value="1"/>
</dbReference>
<dbReference type="GO" id="GO:0008934">
    <property type="term" value="F:inositol monophosphate 1-phosphatase activity"/>
    <property type="evidence" value="ECO:0007669"/>
    <property type="project" value="InterPro"/>
</dbReference>
<dbReference type="GO" id="GO:0046854">
    <property type="term" value="P:phosphatidylinositol phosphate biosynthetic process"/>
    <property type="evidence" value="ECO:0007669"/>
    <property type="project" value="InterPro"/>
</dbReference>
<accession>A0A382G6X7</accession>
<protein>
    <recommendedName>
        <fullName evidence="3">inositol-phosphate phosphatase</fullName>
        <ecNumber evidence="3">3.1.3.25</ecNumber>
    </recommendedName>
</protein>
<evidence type="ECO:0000256" key="1">
    <source>
        <dbReference type="ARBA" id="ARBA00001946"/>
    </source>
</evidence>
<dbReference type="Pfam" id="PF00459">
    <property type="entry name" value="Inositol_P"/>
    <property type="match status" value="1"/>
</dbReference>
<dbReference type="GO" id="GO:0006020">
    <property type="term" value="P:inositol metabolic process"/>
    <property type="evidence" value="ECO:0007669"/>
    <property type="project" value="TreeGrafter"/>
</dbReference>
<name>A0A382G6X7_9ZZZZ</name>
<dbReference type="FunFam" id="3.30.540.10:FF:000003">
    <property type="entry name" value="Inositol-1-monophosphatase"/>
    <property type="match status" value="1"/>
</dbReference>
<reference evidence="7" key="1">
    <citation type="submission" date="2018-05" db="EMBL/GenBank/DDBJ databases">
        <authorList>
            <person name="Lanie J.A."/>
            <person name="Ng W.-L."/>
            <person name="Kazmierczak K.M."/>
            <person name="Andrzejewski T.M."/>
            <person name="Davidsen T.M."/>
            <person name="Wayne K.J."/>
            <person name="Tettelin H."/>
            <person name="Glass J.I."/>
            <person name="Rusch D."/>
            <person name="Podicherti R."/>
            <person name="Tsui H.-C.T."/>
            <person name="Winkler M.E."/>
        </authorList>
    </citation>
    <scope>NUCLEOTIDE SEQUENCE</scope>
</reference>
<evidence type="ECO:0000256" key="2">
    <source>
        <dbReference type="ARBA" id="ARBA00009759"/>
    </source>
</evidence>
<dbReference type="PANTHER" id="PTHR20854">
    <property type="entry name" value="INOSITOL MONOPHOSPHATASE"/>
    <property type="match status" value="1"/>
</dbReference>
<organism evidence="7">
    <name type="scientific">marine metagenome</name>
    <dbReference type="NCBI Taxonomy" id="408172"/>
    <lineage>
        <taxon>unclassified sequences</taxon>
        <taxon>metagenomes</taxon>
        <taxon>ecological metagenomes</taxon>
    </lineage>
</organism>
<dbReference type="InterPro" id="IPR020550">
    <property type="entry name" value="Inositol_monophosphatase_CS"/>
</dbReference>
<evidence type="ECO:0000256" key="5">
    <source>
        <dbReference type="ARBA" id="ARBA00022801"/>
    </source>
</evidence>
<comment type="similarity">
    <text evidence="2">Belongs to the inositol monophosphatase superfamily.</text>
</comment>
<dbReference type="PROSITE" id="PS00629">
    <property type="entry name" value="IMP_1"/>
    <property type="match status" value="1"/>
</dbReference>
<keyword evidence="4" id="KW-0479">Metal-binding</keyword>
<dbReference type="SUPFAM" id="SSF56655">
    <property type="entry name" value="Carbohydrate phosphatase"/>
    <property type="match status" value="1"/>
</dbReference>
<evidence type="ECO:0000313" key="7">
    <source>
        <dbReference type="EMBL" id="SVB70602.1"/>
    </source>
</evidence>
<dbReference type="AlphaFoldDB" id="A0A382G6X7"/>
<dbReference type="CDD" id="cd01639">
    <property type="entry name" value="IMPase"/>
    <property type="match status" value="1"/>
</dbReference>
<dbReference type="PROSITE" id="PS00630">
    <property type="entry name" value="IMP_2"/>
    <property type="match status" value="1"/>
</dbReference>
<comment type="cofactor">
    <cofactor evidence="1">
        <name>Mg(2+)</name>
        <dbReference type="ChEBI" id="CHEBI:18420"/>
    </cofactor>
</comment>
<dbReference type="InterPro" id="IPR000760">
    <property type="entry name" value="Inositol_monophosphatase-like"/>
</dbReference>
<proteinExistence type="inferred from homology"/>
<evidence type="ECO:0000256" key="6">
    <source>
        <dbReference type="ARBA" id="ARBA00022842"/>
    </source>
</evidence>
<evidence type="ECO:0000256" key="4">
    <source>
        <dbReference type="ARBA" id="ARBA00022723"/>
    </source>
</evidence>
<sequence length="264" mass="29237">MKDLMLQVALQATNKAVDLIIDALKNPRMTNYKGRTNLVTETDRLSEKSIINHIRDTFPTHSILAEESGSDQKKPEYLWIIDPLDGTTNFVHGYPSFGVSIACLINGIPTIGVISELPANHQYFAIKGKGSYKNNMPIHVSGTKNLDQSLLVTGFGYNHGDLWNANMSLFKQFTDLTQGVRRLGAAAVDLCHVACGIVDGFWEFDLKPWDTAAGILLVEEAGGTITRMDGDNYSIYDKHIVASNGQIHKDMLYYTQNTVKSLNV</sequence>
<dbReference type="GO" id="GO:0046872">
    <property type="term" value="F:metal ion binding"/>
    <property type="evidence" value="ECO:0007669"/>
    <property type="project" value="UniProtKB-KW"/>
</dbReference>
<keyword evidence="5" id="KW-0378">Hydrolase</keyword>
<dbReference type="FunFam" id="3.40.190.80:FF:000002">
    <property type="entry name" value="Inositol-1-monophosphatase"/>
    <property type="match status" value="1"/>
</dbReference>
<dbReference type="InterPro" id="IPR020583">
    <property type="entry name" value="Inositol_monoP_metal-BS"/>
</dbReference>